<feature type="region of interest" description="Disordered" evidence="1">
    <location>
        <begin position="33"/>
        <end position="58"/>
    </location>
</feature>
<feature type="compositionally biased region" description="Polar residues" evidence="1">
    <location>
        <begin position="39"/>
        <end position="58"/>
    </location>
</feature>
<feature type="compositionally biased region" description="Basic and acidic residues" evidence="1">
    <location>
        <begin position="188"/>
        <end position="206"/>
    </location>
</feature>
<name>A0AAV4AJX5_9GAST</name>
<gene>
    <name evidence="2" type="ORF">PoB_003364500</name>
</gene>
<comment type="caution">
    <text evidence="2">The sequence shown here is derived from an EMBL/GenBank/DDBJ whole genome shotgun (WGS) entry which is preliminary data.</text>
</comment>
<organism evidence="2 3">
    <name type="scientific">Plakobranchus ocellatus</name>
    <dbReference type="NCBI Taxonomy" id="259542"/>
    <lineage>
        <taxon>Eukaryota</taxon>
        <taxon>Metazoa</taxon>
        <taxon>Spiralia</taxon>
        <taxon>Lophotrochozoa</taxon>
        <taxon>Mollusca</taxon>
        <taxon>Gastropoda</taxon>
        <taxon>Heterobranchia</taxon>
        <taxon>Euthyneura</taxon>
        <taxon>Panpulmonata</taxon>
        <taxon>Sacoglossa</taxon>
        <taxon>Placobranchoidea</taxon>
        <taxon>Plakobranchidae</taxon>
        <taxon>Plakobranchus</taxon>
    </lineage>
</organism>
<feature type="compositionally biased region" description="Polar residues" evidence="1">
    <location>
        <begin position="101"/>
        <end position="112"/>
    </location>
</feature>
<sequence>MAVHTAQHDSWNSTQQNIILDCQHRTTSHPAHEIGKHYTGQSSQHNIKPGYTHSTLHTPQSATLHPAVITAQHHTQQSSQHNITPGSHHSATLHPAVITAQHHTQQATKRNITPSSHHSATSHPAVITAQDHTQQASHPAGHEAQHHRQIPIQKEYNTLKEENKSQILITSSDENAHYVKEYTQSQGDRPKVCTFSKKDRPKSWRK</sequence>
<dbReference type="EMBL" id="BLXT01003840">
    <property type="protein sequence ID" value="GFO07140.1"/>
    <property type="molecule type" value="Genomic_DNA"/>
</dbReference>
<feature type="region of interest" description="Disordered" evidence="1">
    <location>
        <begin position="182"/>
        <end position="206"/>
    </location>
</feature>
<feature type="compositionally biased region" description="Low complexity" evidence="1">
    <location>
        <begin position="72"/>
        <end position="81"/>
    </location>
</feature>
<keyword evidence="3" id="KW-1185">Reference proteome</keyword>
<feature type="region of interest" description="Disordered" evidence="1">
    <location>
        <begin position="71"/>
        <end position="90"/>
    </location>
</feature>
<protein>
    <submittedName>
        <fullName evidence="2">Uncharacterized protein</fullName>
    </submittedName>
</protein>
<dbReference type="Proteomes" id="UP000735302">
    <property type="component" value="Unassembled WGS sequence"/>
</dbReference>
<dbReference type="AlphaFoldDB" id="A0AAV4AJX5"/>
<feature type="region of interest" description="Disordered" evidence="1">
    <location>
        <begin position="101"/>
        <end position="122"/>
    </location>
</feature>
<evidence type="ECO:0000256" key="1">
    <source>
        <dbReference type="SAM" id="MobiDB-lite"/>
    </source>
</evidence>
<feature type="compositionally biased region" description="Low complexity" evidence="1">
    <location>
        <begin position="113"/>
        <end position="122"/>
    </location>
</feature>
<reference evidence="2 3" key="1">
    <citation type="journal article" date="2021" name="Elife">
        <title>Chloroplast acquisition without the gene transfer in kleptoplastic sea slugs, Plakobranchus ocellatus.</title>
        <authorList>
            <person name="Maeda T."/>
            <person name="Takahashi S."/>
            <person name="Yoshida T."/>
            <person name="Shimamura S."/>
            <person name="Takaki Y."/>
            <person name="Nagai Y."/>
            <person name="Toyoda A."/>
            <person name="Suzuki Y."/>
            <person name="Arimoto A."/>
            <person name="Ishii H."/>
            <person name="Satoh N."/>
            <person name="Nishiyama T."/>
            <person name="Hasebe M."/>
            <person name="Maruyama T."/>
            <person name="Minagawa J."/>
            <person name="Obokata J."/>
            <person name="Shigenobu S."/>
        </authorList>
    </citation>
    <scope>NUCLEOTIDE SEQUENCE [LARGE SCALE GENOMIC DNA]</scope>
</reference>
<evidence type="ECO:0000313" key="3">
    <source>
        <dbReference type="Proteomes" id="UP000735302"/>
    </source>
</evidence>
<evidence type="ECO:0000313" key="2">
    <source>
        <dbReference type="EMBL" id="GFO07140.1"/>
    </source>
</evidence>
<accession>A0AAV4AJX5</accession>
<proteinExistence type="predicted"/>